<dbReference type="OrthoDB" id="33037at2"/>
<reference evidence="2 3" key="1">
    <citation type="submission" date="2015-03" db="EMBL/GenBank/DDBJ databases">
        <authorList>
            <person name="Hassan Y.I."/>
            <person name="Lepp D."/>
            <person name="Li X.-Z."/>
            <person name="Zhou T."/>
        </authorList>
    </citation>
    <scope>NUCLEOTIDE SEQUENCE [LARGE SCALE GENOMIC DNA]</scope>
    <source>
        <strain evidence="2 3">BD-c194</strain>
    </source>
</reference>
<name>A0A0F5FVN2_9HYPH</name>
<accession>A0A0F5FVN2</accession>
<proteinExistence type="predicted"/>
<dbReference type="STRING" id="443610.VE25_04885"/>
<comment type="caution">
    <text evidence="2">The sequence shown here is derived from an EMBL/GenBank/DDBJ whole genome shotgun (WGS) entry which is preliminary data.</text>
</comment>
<evidence type="ECO:0008006" key="4">
    <source>
        <dbReference type="Google" id="ProtNLM"/>
    </source>
</evidence>
<dbReference type="RefSeq" id="WP_046107480.1">
    <property type="nucleotide sequence ID" value="NZ_JZEX01000056.1"/>
</dbReference>
<dbReference type="Proteomes" id="UP000033632">
    <property type="component" value="Unassembled WGS sequence"/>
</dbReference>
<organism evidence="2 3">
    <name type="scientific">Devosia geojensis</name>
    <dbReference type="NCBI Taxonomy" id="443610"/>
    <lineage>
        <taxon>Bacteria</taxon>
        <taxon>Pseudomonadati</taxon>
        <taxon>Pseudomonadota</taxon>
        <taxon>Alphaproteobacteria</taxon>
        <taxon>Hyphomicrobiales</taxon>
        <taxon>Devosiaceae</taxon>
        <taxon>Devosia</taxon>
    </lineage>
</organism>
<dbReference type="CDD" id="cd17511">
    <property type="entry name" value="YbjN_AmyR-like"/>
    <property type="match status" value="1"/>
</dbReference>
<keyword evidence="1" id="KW-0732">Signal</keyword>
<dbReference type="Pfam" id="PF10722">
    <property type="entry name" value="YbjN"/>
    <property type="match status" value="1"/>
</dbReference>
<dbReference type="PATRIC" id="fig|443610.3.peg.3465"/>
<dbReference type="EMBL" id="JZEX01000056">
    <property type="protein sequence ID" value="KKB12893.1"/>
    <property type="molecule type" value="Genomic_DNA"/>
</dbReference>
<evidence type="ECO:0000256" key="1">
    <source>
        <dbReference type="SAM" id="SignalP"/>
    </source>
</evidence>
<feature type="signal peptide" evidence="1">
    <location>
        <begin position="1"/>
        <end position="23"/>
    </location>
</feature>
<protein>
    <recommendedName>
        <fullName evidence="4">YbjN domain-containing protein</fullName>
    </recommendedName>
</protein>
<evidence type="ECO:0000313" key="2">
    <source>
        <dbReference type="EMBL" id="KKB12893.1"/>
    </source>
</evidence>
<sequence length="161" mass="17941">MSLKRLAWAVAAGLFLSASPALAQDAEAELVTADDTEAILAIARTFGKASLTQQSNGNPQITGRMQGFVYQIYFLNCDDDGANCEDLNFYLGFLDVKPTLEVINDWNYNKRFSRAYLDTDKDACVEMDLDLAVPVSLDYMESVFDLWSLVIVQFAEHVGYD</sequence>
<feature type="chain" id="PRO_5002486776" description="YbjN domain-containing protein" evidence="1">
    <location>
        <begin position="24"/>
        <end position="161"/>
    </location>
</feature>
<evidence type="ECO:0000313" key="3">
    <source>
        <dbReference type="Proteomes" id="UP000033632"/>
    </source>
</evidence>
<keyword evidence="3" id="KW-1185">Reference proteome</keyword>
<gene>
    <name evidence="2" type="ORF">VE25_04885</name>
</gene>
<dbReference type="InterPro" id="IPR019660">
    <property type="entry name" value="Put_sensory_transdc_reg_YbjN"/>
</dbReference>
<dbReference type="AlphaFoldDB" id="A0A0F5FVN2"/>